<evidence type="ECO:0000256" key="4">
    <source>
        <dbReference type="ARBA" id="ARBA00022547"/>
    </source>
</evidence>
<evidence type="ECO:0000256" key="13">
    <source>
        <dbReference type="SAM" id="Phobius"/>
    </source>
</evidence>
<evidence type="ECO:0000256" key="2">
    <source>
        <dbReference type="ARBA" id="ARBA00008892"/>
    </source>
</evidence>
<dbReference type="PANTHER" id="PTHR39937">
    <property type="entry name" value="ATP SYNTHASE PROTEIN 8"/>
    <property type="match status" value="1"/>
</dbReference>
<evidence type="ECO:0000256" key="6">
    <source>
        <dbReference type="ARBA" id="ARBA00022781"/>
    </source>
</evidence>
<name>A0A343J8I6_9SAUR</name>
<dbReference type="GO" id="GO:0015078">
    <property type="term" value="F:proton transmembrane transporter activity"/>
    <property type="evidence" value="ECO:0007669"/>
    <property type="project" value="InterPro"/>
</dbReference>
<evidence type="ECO:0000256" key="3">
    <source>
        <dbReference type="ARBA" id="ARBA00022448"/>
    </source>
</evidence>
<keyword evidence="10 13" id="KW-0472">Membrane</keyword>
<sequence length="54" mass="6384">MPQLNPAPWFTIMATTWVVFSIMLMPKLLHTQLTAPSPLRHTTKPNPHWPWPWH</sequence>
<comment type="similarity">
    <text evidence="2 12">Belongs to the ATPase protein 8 family.</text>
</comment>
<evidence type="ECO:0000256" key="10">
    <source>
        <dbReference type="ARBA" id="ARBA00023136"/>
    </source>
</evidence>
<gene>
    <name evidence="14" type="primary">ATP8</name>
</gene>
<organism evidence="14">
    <name type="scientific">Quedenfeldtia trachyblepharus</name>
    <name type="common">Atlas day gecko</name>
    <dbReference type="NCBI Taxonomy" id="460631"/>
    <lineage>
        <taxon>Eukaryota</taxon>
        <taxon>Metazoa</taxon>
        <taxon>Chordata</taxon>
        <taxon>Craniata</taxon>
        <taxon>Vertebrata</taxon>
        <taxon>Euteleostomi</taxon>
        <taxon>Lepidosauria</taxon>
        <taxon>Squamata</taxon>
        <taxon>Bifurcata</taxon>
        <taxon>Gekkota</taxon>
        <taxon>Sphaerodactylidae</taxon>
        <taxon>Quedenfeldtia</taxon>
    </lineage>
</organism>
<reference evidence="14" key="1">
    <citation type="journal article" date="2017" name="Mitochondrial DNA Part B Resour">
        <title>The mitochondrial genomes of Atlas Geckos (Quedenfeldtia): mitogenome assembly from transcriptomes and anchored hybrid enrichment datasets.</title>
        <authorList>
            <person name="Lyra M.L."/>
            <person name="Joger U."/>
            <person name="Schulter U."/>
            <person name="Slimani T."/>
            <person name="El Mouden E.H."/>
            <person name="Bouazza A."/>
            <person name="Kunzel S."/>
            <person name="Lemmon A.R."/>
            <person name="Moriarty Lemmon E."/>
            <person name="Vences M."/>
        </authorList>
    </citation>
    <scope>NUCLEOTIDE SEQUENCE</scope>
</reference>
<dbReference type="EMBL" id="KY996812">
    <property type="protein sequence ID" value="ASW34646.1"/>
    <property type="molecule type" value="Genomic_DNA"/>
</dbReference>
<accession>A0A343J8I6</accession>
<keyword evidence="7 13" id="KW-1133">Transmembrane helix</keyword>
<dbReference type="InterPro" id="IPR001421">
    <property type="entry name" value="ATP8_metazoa"/>
</dbReference>
<comment type="subcellular location">
    <subcellularLocation>
        <location evidence="1 12">Mitochondrion membrane</location>
        <topology evidence="1 12">Single-pass membrane protein</topology>
    </subcellularLocation>
</comment>
<proteinExistence type="inferred from homology"/>
<protein>
    <recommendedName>
        <fullName evidence="12">ATP synthase complex subunit 8</fullName>
    </recommendedName>
</protein>
<keyword evidence="5 12" id="KW-0812">Transmembrane</keyword>
<evidence type="ECO:0000256" key="12">
    <source>
        <dbReference type="RuleBase" id="RU003661"/>
    </source>
</evidence>
<evidence type="ECO:0000313" key="14">
    <source>
        <dbReference type="EMBL" id="ASW34646.1"/>
    </source>
</evidence>
<dbReference type="PANTHER" id="PTHR39937:SF1">
    <property type="entry name" value="ATP SYNTHASE PROTEIN 8"/>
    <property type="match status" value="1"/>
</dbReference>
<dbReference type="AlphaFoldDB" id="A0A343J8I6"/>
<keyword evidence="11" id="KW-0066">ATP synthesis</keyword>
<evidence type="ECO:0000256" key="7">
    <source>
        <dbReference type="ARBA" id="ARBA00022989"/>
    </source>
</evidence>
<evidence type="ECO:0000256" key="11">
    <source>
        <dbReference type="ARBA" id="ARBA00023310"/>
    </source>
</evidence>
<evidence type="ECO:0000256" key="8">
    <source>
        <dbReference type="ARBA" id="ARBA00023065"/>
    </source>
</evidence>
<dbReference type="InterPro" id="IPR050635">
    <property type="entry name" value="ATPase_protein_8"/>
</dbReference>
<dbReference type="GO" id="GO:0015986">
    <property type="term" value="P:proton motive force-driven ATP synthesis"/>
    <property type="evidence" value="ECO:0007669"/>
    <property type="project" value="InterPro"/>
</dbReference>
<feature type="transmembrane region" description="Helical" evidence="13">
    <location>
        <begin position="6"/>
        <end position="25"/>
    </location>
</feature>
<keyword evidence="6 12" id="KW-0375">Hydrogen ion transport</keyword>
<evidence type="ECO:0000256" key="5">
    <source>
        <dbReference type="ARBA" id="ARBA00022692"/>
    </source>
</evidence>
<dbReference type="GO" id="GO:0045259">
    <property type="term" value="C:proton-transporting ATP synthase complex"/>
    <property type="evidence" value="ECO:0007669"/>
    <property type="project" value="UniProtKB-KW"/>
</dbReference>
<dbReference type="Pfam" id="PF00895">
    <property type="entry name" value="ATP-synt_8"/>
    <property type="match status" value="1"/>
</dbReference>
<keyword evidence="8 12" id="KW-0406">Ion transport</keyword>
<keyword evidence="9 12" id="KW-0496">Mitochondrion</keyword>
<geneLocation type="mitochondrion" evidence="14"/>
<dbReference type="GO" id="GO:0031966">
    <property type="term" value="C:mitochondrial membrane"/>
    <property type="evidence" value="ECO:0007669"/>
    <property type="project" value="UniProtKB-SubCell"/>
</dbReference>
<evidence type="ECO:0000256" key="1">
    <source>
        <dbReference type="ARBA" id="ARBA00004304"/>
    </source>
</evidence>
<keyword evidence="4 12" id="KW-0138">CF(0)</keyword>
<evidence type="ECO:0000256" key="9">
    <source>
        <dbReference type="ARBA" id="ARBA00023128"/>
    </source>
</evidence>
<keyword evidence="3 12" id="KW-0813">Transport</keyword>